<reference evidence="3" key="1">
    <citation type="journal article" date="2019" name="Int. J. Syst. Evol. Microbiol.">
        <title>The Global Catalogue of Microorganisms (GCM) 10K type strain sequencing project: providing services to taxonomists for standard genome sequencing and annotation.</title>
        <authorList>
            <consortium name="The Broad Institute Genomics Platform"/>
            <consortium name="The Broad Institute Genome Sequencing Center for Infectious Disease"/>
            <person name="Wu L."/>
            <person name="Ma J."/>
        </authorList>
    </citation>
    <scope>NUCLEOTIDE SEQUENCE [LARGE SCALE GENOMIC DNA]</scope>
    <source>
        <strain evidence="3">JCM 17440</strain>
    </source>
</reference>
<protein>
    <recommendedName>
        <fullName evidence="4">Transposase</fullName>
    </recommendedName>
</protein>
<comment type="caution">
    <text evidence="2">The sequence shown here is derived from an EMBL/GenBank/DDBJ whole genome shotgun (WGS) entry which is preliminary data.</text>
</comment>
<feature type="region of interest" description="Disordered" evidence="1">
    <location>
        <begin position="52"/>
        <end position="73"/>
    </location>
</feature>
<evidence type="ECO:0000256" key="1">
    <source>
        <dbReference type="SAM" id="MobiDB-lite"/>
    </source>
</evidence>
<dbReference type="EMBL" id="BAABAS010000004">
    <property type="protein sequence ID" value="GAA4227931.1"/>
    <property type="molecule type" value="Genomic_DNA"/>
</dbReference>
<evidence type="ECO:0000313" key="3">
    <source>
        <dbReference type="Proteomes" id="UP001501710"/>
    </source>
</evidence>
<dbReference type="RefSeq" id="WP_344892332.1">
    <property type="nucleotide sequence ID" value="NZ_BAABAS010000004.1"/>
</dbReference>
<evidence type="ECO:0000313" key="2">
    <source>
        <dbReference type="EMBL" id="GAA4227931.1"/>
    </source>
</evidence>
<proteinExistence type="predicted"/>
<organism evidence="2 3">
    <name type="scientific">Actinomadura meridiana</name>
    <dbReference type="NCBI Taxonomy" id="559626"/>
    <lineage>
        <taxon>Bacteria</taxon>
        <taxon>Bacillati</taxon>
        <taxon>Actinomycetota</taxon>
        <taxon>Actinomycetes</taxon>
        <taxon>Streptosporangiales</taxon>
        <taxon>Thermomonosporaceae</taxon>
        <taxon>Actinomadura</taxon>
    </lineage>
</organism>
<keyword evidence="3" id="KW-1185">Reference proteome</keyword>
<dbReference type="Proteomes" id="UP001501710">
    <property type="component" value="Unassembled WGS sequence"/>
</dbReference>
<name>A0ABP8BVX9_9ACTN</name>
<accession>A0ABP8BVX9</accession>
<sequence>MVWTLVPGGAVARDEGMVTASEIARLAEVGRAAVSNWRRRFDDFPDAVGGTPASPAVLAGRRGGVAGPARQER</sequence>
<evidence type="ECO:0008006" key="4">
    <source>
        <dbReference type="Google" id="ProtNLM"/>
    </source>
</evidence>
<gene>
    <name evidence="2" type="ORF">GCM10022254_16830</name>
</gene>